<evidence type="ECO:0000256" key="6">
    <source>
        <dbReference type="ARBA" id="ARBA00022529"/>
    </source>
</evidence>
<dbReference type="PANTHER" id="PTHR10504">
    <property type="entry name" value="BACTERICIDAL PERMEABILITY-INCREASING BPI PROTEIN-RELATED"/>
    <property type="match status" value="1"/>
</dbReference>
<dbReference type="InterPro" id="IPR032942">
    <property type="entry name" value="BPI/LBP/Plunc"/>
</dbReference>
<dbReference type="CDD" id="cd00025">
    <property type="entry name" value="BPI1"/>
    <property type="match status" value="1"/>
</dbReference>
<dbReference type="SMART" id="SM00328">
    <property type="entry name" value="BPI1"/>
    <property type="match status" value="1"/>
</dbReference>
<evidence type="ECO:0000256" key="3">
    <source>
        <dbReference type="ARBA" id="ARBA00007292"/>
    </source>
</evidence>
<comment type="function">
    <text evidence="14">The cytotoxic action of BPI is limited to many species of Gram-negative bacteria; this specificity may be explained by a strong affinity of the very basic N-terminal half for the negatively charged lipopolysaccharides that are unique to the Gram-negative bacterial outer envelope.</text>
</comment>
<evidence type="ECO:0000256" key="7">
    <source>
        <dbReference type="ARBA" id="ARBA00022588"/>
    </source>
</evidence>
<comment type="domain">
    <text evidence="14">The N- and C-terminal barrels adopt an identical fold despite having only 13% of conserved residues.</text>
</comment>
<evidence type="ECO:0000256" key="12">
    <source>
        <dbReference type="ARBA" id="ARBA00023180"/>
    </source>
</evidence>
<comment type="subunit">
    <text evidence="13 14">Monomer. Homodimer; disulfide-linked.</text>
</comment>
<feature type="region of interest" description="Disordered" evidence="15">
    <location>
        <begin position="101"/>
        <end position="133"/>
    </location>
</feature>
<dbReference type="GO" id="GO:0008289">
    <property type="term" value="F:lipid binding"/>
    <property type="evidence" value="ECO:0007669"/>
    <property type="project" value="InterPro"/>
</dbReference>
<dbReference type="FunFam" id="3.15.10.10:FF:000001">
    <property type="entry name" value="phospholipid transfer protein-like"/>
    <property type="match status" value="1"/>
</dbReference>
<evidence type="ECO:0000256" key="4">
    <source>
        <dbReference type="ARBA" id="ARBA00017827"/>
    </source>
</evidence>
<name>A0A8C0MBP9_CANLF</name>
<keyword evidence="7 14" id="KW-0399">Innate immunity</keyword>
<dbReference type="Pfam" id="PF02886">
    <property type="entry name" value="LBP_BPI_CETP_C"/>
    <property type="match status" value="1"/>
</dbReference>
<dbReference type="Ensembl" id="ENSCAFT00030007984.1">
    <property type="protein sequence ID" value="ENSCAFP00030007009.1"/>
    <property type="gene ID" value="ENSCAFG00030004195.1"/>
</dbReference>
<evidence type="ECO:0000256" key="1">
    <source>
        <dbReference type="ARBA" id="ARBA00004197"/>
    </source>
</evidence>
<keyword evidence="10 14" id="KW-0044">Antibiotic</keyword>
<dbReference type="GO" id="GO:0005615">
    <property type="term" value="C:extracellular space"/>
    <property type="evidence" value="ECO:0007669"/>
    <property type="project" value="UniProtKB-UniRule"/>
</dbReference>
<dbReference type="InterPro" id="IPR017942">
    <property type="entry name" value="Lipid-bd_serum_glycop_N"/>
</dbReference>
<protein>
    <recommendedName>
        <fullName evidence="4 14">Bactericidal permeability-increasing protein</fullName>
        <shortName evidence="14">BPI</shortName>
    </recommendedName>
</protein>
<dbReference type="AlphaFoldDB" id="A0A8C0MBP9"/>
<evidence type="ECO:0000256" key="14">
    <source>
        <dbReference type="RuleBase" id="RU369039"/>
    </source>
</evidence>
<dbReference type="InterPro" id="IPR001124">
    <property type="entry name" value="Lipid-bd_serum_glycop_C"/>
</dbReference>
<evidence type="ECO:0000256" key="2">
    <source>
        <dbReference type="ARBA" id="ARBA00004613"/>
    </source>
</evidence>
<evidence type="ECO:0000313" key="18">
    <source>
        <dbReference type="Ensembl" id="ENSCAFP00030007009.1"/>
    </source>
</evidence>
<dbReference type="GO" id="GO:0045087">
    <property type="term" value="P:innate immune response"/>
    <property type="evidence" value="ECO:0007669"/>
    <property type="project" value="UniProtKB-UniRule"/>
</dbReference>
<dbReference type="Pfam" id="PF01273">
    <property type="entry name" value="LBP_BPI_CETP"/>
    <property type="match status" value="1"/>
</dbReference>
<evidence type="ECO:0000256" key="10">
    <source>
        <dbReference type="ARBA" id="ARBA00023022"/>
    </source>
</evidence>
<dbReference type="FunFam" id="3.15.20.10:FF:000001">
    <property type="entry name" value="Phospholipid transfer protein"/>
    <property type="match status" value="1"/>
</dbReference>
<evidence type="ECO:0000256" key="11">
    <source>
        <dbReference type="ARBA" id="ARBA00023157"/>
    </source>
</evidence>
<dbReference type="PANTHER" id="PTHR10504:SF84">
    <property type="entry name" value="BACTERICIDAL PERMEABILITY-INCREASING PROTEIN"/>
    <property type="match status" value="1"/>
</dbReference>
<reference evidence="18" key="2">
    <citation type="submission" date="2025-08" db="UniProtKB">
        <authorList>
            <consortium name="Ensembl"/>
        </authorList>
    </citation>
    <scope>IDENTIFICATION</scope>
</reference>
<keyword evidence="8 14" id="KW-0732">Signal</keyword>
<dbReference type="PROSITE" id="PS00400">
    <property type="entry name" value="LBP_BPI_CETP"/>
    <property type="match status" value="1"/>
</dbReference>
<feature type="compositionally biased region" description="Polar residues" evidence="15">
    <location>
        <begin position="106"/>
        <end position="120"/>
    </location>
</feature>
<feature type="domain" description="Lipid-binding serum glycoprotein N-terminal" evidence="16">
    <location>
        <begin position="202"/>
        <end position="427"/>
    </location>
</feature>
<dbReference type="InterPro" id="IPR017943">
    <property type="entry name" value="Bactericidal_perm-incr_a/b_dom"/>
</dbReference>
<accession>A0A8C0MBP9</accession>
<comment type="similarity">
    <text evidence="3">Belongs to the BPI/LBP/Plunc superfamily. BPI/LBP family.</text>
</comment>
<evidence type="ECO:0000259" key="16">
    <source>
        <dbReference type="SMART" id="SM00328"/>
    </source>
</evidence>
<dbReference type="Gene3D" id="3.15.20.10">
    <property type="entry name" value="Bactericidal permeability-increasing protein, domain 2"/>
    <property type="match status" value="1"/>
</dbReference>
<dbReference type="SUPFAM" id="SSF55394">
    <property type="entry name" value="Bactericidal permeability-increasing protein, BPI"/>
    <property type="match status" value="2"/>
</dbReference>
<dbReference type="CDD" id="cd00026">
    <property type="entry name" value="BPI2"/>
    <property type="match status" value="1"/>
</dbReference>
<keyword evidence="6 14" id="KW-0929">Antimicrobial</keyword>
<evidence type="ECO:0000259" key="17">
    <source>
        <dbReference type="SMART" id="SM00329"/>
    </source>
</evidence>
<keyword evidence="12 14" id="KW-0325">Glycoprotein</keyword>
<evidence type="ECO:0000256" key="5">
    <source>
        <dbReference type="ARBA" id="ARBA00022525"/>
    </source>
</evidence>
<evidence type="ECO:0000256" key="13">
    <source>
        <dbReference type="ARBA" id="ARBA00025943"/>
    </source>
</evidence>
<dbReference type="SMART" id="SM00329">
    <property type="entry name" value="BPI2"/>
    <property type="match status" value="1"/>
</dbReference>
<dbReference type="Gene3D" id="3.15.10.10">
    <property type="entry name" value="Bactericidal permeability-increasing protein, domain 1"/>
    <property type="match status" value="1"/>
</dbReference>
<keyword evidence="9 14" id="KW-0391">Immunity</keyword>
<evidence type="ECO:0000256" key="9">
    <source>
        <dbReference type="ARBA" id="ARBA00022859"/>
    </source>
</evidence>
<comment type="subcellular location">
    <subcellularLocation>
        <location evidence="1">Cytoplasmic granule membrane</location>
    </subcellularLocation>
    <subcellularLocation>
        <location evidence="2 14">Secreted</location>
    </subcellularLocation>
</comment>
<feature type="domain" description="Lipid-binding serum glycoprotein C-terminal" evidence="17">
    <location>
        <begin position="442"/>
        <end position="645"/>
    </location>
</feature>
<evidence type="ECO:0000256" key="15">
    <source>
        <dbReference type="SAM" id="MobiDB-lite"/>
    </source>
</evidence>
<dbReference type="GO" id="GO:0050829">
    <property type="term" value="P:defense response to Gram-negative bacterium"/>
    <property type="evidence" value="ECO:0007669"/>
    <property type="project" value="UniProtKB-UniRule"/>
</dbReference>
<dbReference type="InterPro" id="IPR017954">
    <property type="entry name" value="Lipid-bd_serum_glycop_CS"/>
</dbReference>
<dbReference type="Proteomes" id="UP000694429">
    <property type="component" value="Chromosome 24"/>
</dbReference>
<keyword evidence="11 14" id="KW-1015">Disulfide bond</keyword>
<keyword evidence="5 14" id="KW-0964">Secreted</keyword>
<evidence type="ECO:0000313" key="19">
    <source>
        <dbReference type="Proteomes" id="UP000694429"/>
    </source>
</evidence>
<reference evidence="18" key="1">
    <citation type="submission" date="2019-03" db="EMBL/GenBank/DDBJ databases">
        <authorList>
            <person name="Warren W.C."/>
            <person name="Johnson G.S."/>
        </authorList>
    </citation>
    <scope>NUCLEOTIDE SEQUENCE [LARGE SCALE GENOMIC DNA]</scope>
    <source>
        <strain evidence="18">Basenji</strain>
    </source>
</reference>
<proteinExistence type="inferred from homology"/>
<comment type="domain">
    <text evidence="14">The N-terminal region may be exposed to the interior of the granule, whereas the C-terminal portion may be embedded in the membrane. During phagocytosis and degranulation, proteases may be released and activated and cleave BPI at the junction of the N- and C-terminal portions of the molecule, providing controlled release of the N-terminal antibacterial fragment when bacteria are ingested.</text>
</comment>
<sequence length="651" mass="71510">MKFLGGGIWMRAQRGVWGCLGNDAQSQKSHPITHAHHTYPTHITHTPPTPPPPSPYISHTQHHHTHCYTHTPYMPAKHAPPPHTHTQTCVHTHMSHAHLLPLTPQLPGSTLGPNHGRQQPSPSPAPTQFPSSFLHPTGLHFPSQLLYRSLAPLQGLKALAALEDEDMARHPDNALRWATLLVLAILGTAAVVTTTNPGVVARITQKGLDYACQQGVAVLQKELEKIKIPTFSGSFKVKHLGKGHYSFYSMVIRGFQLPSSQIKLVPNKGLDLSIRNANIKISGKWKARKNFIKTSGNFDLSVESISISAGLNMSFDPTSGHLTIICSSCNNYIDSVRVHISGGRLGWLIQLFHKKIESAIRKTMNNKICQVVSSSVSSRLQSYLKTLPVTYKIDRIAGISYSLVAPPTATADNLDGHLKGEFFSLAHPRSPPFTPPAMALPPDHDHMVYLGISDYFFNTAGLVYQEAGALNMTITDDMIPKKSKFRLTTDFLGTLIPQVAEMFPNMTVQFNVWASSPPHLTMRPAGLIFTPTLDTQAFAVLPNSSLAPLFVLGLSTNLSMEVSARPDRLVGQLSLDKLLLELKHSDVGSFSVAVLQSIMNYVVPTAVLPKVNERLQEGFPLPMPKNVQLFNLVLQTHQDFLLFGADVHYSG</sequence>
<organism evidence="18 19">
    <name type="scientific">Canis lupus familiaris</name>
    <name type="common">Dog</name>
    <name type="synonym">Canis familiaris</name>
    <dbReference type="NCBI Taxonomy" id="9615"/>
    <lineage>
        <taxon>Eukaryota</taxon>
        <taxon>Metazoa</taxon>
        <taxon>Chordata</taxon>
        <taxon>Craniata</taxon>
        <taxon>Vertebrata</taxon>
        <taxon>Euteleostomi</taxon>
        <taxon>Mammalia</taxon>
        <taxon>Eutheria</taxon>
        <taxon>Laurasiatheria</taxon>
        <taxon>Carnivora</taxon>
        <taxon>Caniformia</taxon>
        <taxon>Canidae</taxon>
        <taxon>Canis</taxon>
    </lineage>
</organism>
<evidence type="ECO:0000256" key="8">
    <source>
        <dbReference type="ARBA" id="ARBA00022729"/>
    </source>
</evidence>